<keyword evidence="4" id="KW-1185">Reference proteome</keyword>
<keyword evidence="2" id="KW-1133">Transmembrane helix</keyword>
<protein>
    <recommendedName>
        <fullName evidence="5">DUF4190 domain-containing protein</fullName>
    </recommendedName>
</protein>
<feature type="compositionally biased region" description="Basic and acidic residues" evidence="1">
    <location>
        <begin position="62"/>
        <end position="81"/>
    </location>
</feature>
<dbReference type="PANTHER" id="PTHR40040">
    <property type="entry name" value="SMALL HYDROPHOBIC PROTEIN-RELATED"/>
    <property type="match status" value="1"/>
</dbReference>
<dbReference type="EMBL" id="BMIW01000001">
    <property type="protein sequence ID" value="GGF82991.1"/>
    <property type="molecule type" value="Genomic_DNA"/>
</dbReference>
<accession>A0ABQ1VN26</accession>
<proteinExistence type="predicted"/>
<organism evidence="3 4">
    <name type="scientific">Paenibacillus aceti</name>
    <dbReference type="NCBI Taxonomy" id="1820010"/>
    <lineage>
        <taxon>Bacteria</taxon>
        <taxon>Bacillati</taxon>
        <taxon>Bacillota</taxon>
        <taxon>Bacilli</taxon>
        <taxon>Bacillales</taxon>
        <taxon>Paenibacillaceae</taxon>
        <taxon>Paenibacillus</taxon>
    </lineage>
</organism>
<feature type="compositionally biased region" description="Polar residues" evidence="1">
    <location>
        <begin position="49"/>
        <end position="61"/>
    </location>
</feature>
<dbReference type="RefSeq" id="WP_229716772.1">
    <property type="nucleotide sequence ID" value="NZ_BMIW01000001.1"/>
</dbReference>
<evidence type="ECO:0008006" key="5">
    <source>
        <dbReference type="Google" id="ProtNLM"/>
    </source>
</evidence>
<gene>
    <name evidence="3" type="primary">yqfX</name>
    <name evidence="3" type="ORF">GCM10010913_00590</name>
</gene>
<feature type="region of interest" description="Disordered" evidence="1">
    <location>
        <begin position="1"/>
        <end position="83"/>
    </location>
</feature>
<comment type="caution">
    <text evidence="3">The sequence shown here is derived from an EMBL/GenBank/DDBJ whole genome shotgun (WGS) entry which is preliminary data.</text>
</comment>
<dbReference type="Proteomes" id="UP000608420">
    <property type="component" value="Unassembled WGS sequence"/>
</dbReference>
<keyword evidence="2" id="KW-0812">Transmembrane</keyword>
<reference evidence="4" key="1">
    <citation type="journal article" date="2019" name="Int. J. Syst. Evol. Microbiol.">
        <title>The Global Catalogue of Microorganisms (GCM) 10K type strain sequencing project: providing services to taxonomists for standard genome sequencing and annotation.</title>
        <authorList>
            <consortium name="The Broad Institute Genomics Platform"/>
            <consortium name="The Broad Institute Genome Sequencing Center for Infectious Disease"/>
            <person name="Wu L."/>
            <person name="Ma J."/>
        </authorList>
    </citation>
    <scope>NUCLEOTIDE SEQUENCE [LARGE SCALE GENOMIC DNA]</scope>
    <source>
        <strain evidence="4">CGMCC 1.15420</strain>
    </source>
</reference>
<dbReference type="InterPro" id="IPR055338">
    <property type="entry name" value="YqfX-like"/>
</dbReference>
<feature type="compositionally biased region" description="Low complexity" evidence="1">
    <location>
        <begin position="29"/>
        <end position="40"/>
    </location>
</feature>
<feature type="transmembrane region" description="Helical" evidence="2">
    <location>
        <begin position="130"/>
        <end position="151"/>
    </location>
</feature>
<dbReference type="PANTHER" id="PTHR40040:SF1">
    <property type="entry name" value="MEMBRANE PROTEIN"/>
    <property type="match status" value="1"/>
</dbReference>
<evidence type="ECO:0000313" key="3">
    <source>
        <dbReference type="EMBL" id="GGF82991.1"/>
    </source>
</evidence>
<feature type="compositionally biased region" description="Basic and acidic residues" evidence="1">
    <location>
        <begin position="17"/>
        <end position="26"/>
    </location>
</feature>
<evidence type="ECO:0000256" key="2">
    <source>
        <dbReference type="SAM" id="Phobius"/>
    </source>
</evidence>
<sequence>MNDRFNNDQHNFYGGRRRTDFPRQDQSENSTSTNSNNNNLNREEYASEISPTTPVGRNSWDTTDHRNDRPEGTTDVERSDADTADNSVGRTIGYVGVGLGIASLFLWSIVLGPLAAVLGFYAYSQGSKTSGAWAIGLGIVATLSYFFLIPFSR</sequence>
<name>A0ABQ1VN26_9BACL</name>
<evidence type="ECO:0000256" key="1">
    <source>
        <dbReference type="SAM" id="MobiDB-lite"/>
    </source>
</evidence>
<keyword evidence="2" id="KW-0472">Membrane</keyword>
<evidence type="ECO:0000313" key="4">
    <source>
        <dbReference type="Proteomes" id="UP000608420"/>
    </source>
</evidence>